<sequence>MLFLGLIGALIGGFTNFLAIKMLFRPYQPLYIGKIKIPFTPGLIPKRREELANQLGKLVVEQLITKDRIEKRLLNGSFKHEMIQFIQSEAGRWLKSEKTVLQVLEEWEIHHADERAARFLDTKVEEAYLKVLEKYGDYPLEQAIPEELKKDINQKIYSLTTYILEKCEDYFSSAEGKWRIQKMADEFLQNRGMFGNMLQMLLGNVNLVEKIQPEMIRFIQNEGTHDLLYSLFCHEWEKWQKNKISDAEKLVKRENIISLLQSAVRKSVSISVIFNKPVKELMAPYQEKLVDQLIPKVVEVGGNGVIANLELLLDKLQIDQLVVEQVQSFSLEKVEELVLSVAKSELKMITYLGALLGGFIGVVQSFVLLLF</sequence>
<keyword evidence="8" id="KW-1185">Reference proteome</keyword>
<evidence type="ECO:0000256" key="1">
    <source>
        <dbReference type="ARBA" id="ARBA00004236"/>
    </source>
</evidence>
<dbReference type="InterPro" id="IPR016991">
    <property type="entry name" value="UCP032178"/>
</dbReference>
<dbReference type="Proteomes" id="UP000219546">
    <property type="component" value="Unassembled WGS sequence"/>
</dbReference>
<dbReference type="Pfam" id="PF04286">
    <property type="entry name" value="DUF445"/>
    <property type="match status" value="1"/>
</dbReference>
<evidence type="ECO:0000256" key="4">
    <source>
        <dbReference type="ARBA" id="ARBA00022989"/>
    </source>
</evidence>
<keyword evidence="5 6" id="KW-0472">Membrane</keyword>
<evidence type="ECO:0000313" key="8">
    <source>
        <dbReference type="Proteomes" id="UP000219546"/>
    </source>
</evidence>
<dbReference type="EMBL" id="OAOP01000003">
    <property type="protein sequence ID" value="SNX69995.1"/>
    <property type="molecule type" value="Genomic_DNA"/>
</dbReference>
<organism evidence="7 8">
    <name type="scientific">Bacillus oleivorans</name>
    <dbReference type="NCBI Taxonomy" id="1448271"/>
    <lineage>
        <taxon>Bacteria</taxon>
        <taxon>Bacillati</taxon>
        <taxon>Bacillota</taxon>
        <taxon>Bacilli</taxon>
        <taxon>Bacillales</taxon>
        <taxon>Bacillaceae</taxon>
        <taxon>Bacillus</taxon>
    </lineage>
</organism>
<dbReference type="InterPro" id="IPR007383">
    <property type="entry name" value="DUF445"/>
</dbReference>
<evidence type="ECO:0000256" key="2">
    <source>
        <dbReference type="ARBA" id="ARBA00008053"/>
    </source>
</evidence>
<dbReference type="AlphaFoldDB" id="A0A285CRE1"/>
<evidence type="ECO:0000313" key="7">
    <source>
        <dbReference type="EMBL" id="SNX69995.1"/>
    </source>
</evidence>
<protein>
    <submittedName>
        <fullName evidence="7">Uncharacterized membrane protein YheB (UPF0754 family)</fullName>
    </submittedName>
</protein>
<keyword evidence="4 6" id="KW-1133">Transmembrane helix</keyword>
<reference evidence="7 8" key="1">
    <citation type="submission" date="2017-08" db="EMBL/GenBank/DDBJ databases">
        <authorList>
            <person name="de Groot N.N."/>
        </authorList>
    </citation>
    <scope>NUCLEOTIDE SEQUENCE [LARGE SCALE GENOMIC DNA]</scope>
    <source>
        <strain evidence="7 8">JC228</strain>
    </source>
</reference>
<dbReference type="PIRSF" id="PIRSF032178">
    <property type="entry name" value="UCP032178"/>
    <property type="match status" value="1"/>
</dbReference>
<proteinExistence type="inferred from homology"/>
<evidence type="ECO:0000256" key="3">
    <source>
        <dbReference type="ARBA" id="ARBA00022692"/>
    </source>
</evidence>
<feature type="transmembrane region" description="Helical" evidence="6">
    <location>
        <begin position="348"/>
        <end position="370"/>
    </location>
</feature>
<accession>A0A285CRE1</accession>
<gene>
    <name evidence="7" type="ORF">SAMN05877753_103378</name>
</gene>
<evidence type="ECO:0000256" key="5">
    <source>
        <dbReference type="ARBA" id="ARBA00023136"/>
    </source>
</evidence>
<keyword evidence="3 6" id="KW-0812">Transmembrane</keyword>
<dbReference type="PANTHER" id="PTHR35791">
    <property type="entry name" value="UPF0754 MEMBRANE PROTEIN YHEB"/>
    <property type="match status" value="1"/>
</dbReference>
<dbReference type="GO" id="GO:0005886">
    <property type="term" value="C:plasma membrane"/>
    <property type="evidence" value="ECO:0007669"/>
    <property type="project" value="UniProtKB-SubCell"/>
</dbReference>
<comment type="subcellular location">
    <subcellularLocation>
        <location evidence="1">Cell membrane</location>
    </subcellularLocation>
</comment>
<dbReference type="PANTHER" id="PTHR35791:SF1">
    <property type="entry name" value="UPF0754 MEMBRANE PROTEIN YHEB"/>
    <property type="match status" value="1"/>
</dbReference>
<evidence type="ECO:0000256" key="6">
    <source>
        <dbReference type="SAM" id="Phobius"/>
    </source>
</evidence>
<comment type="similarity">
    <text evidence="2">Belongs to the UPF0754 family.</text>
</comment>
<name>A0A285CRE1_9BACI</name>